<comment type="caution">
    <text evidence="3">The sequence shown here is derived from an EMBL/GenBank/DDBJ whole genome shotgun (WGS) entry which is preliminary data.</text>
</comment>
<comment type="similarity">
    <text evidence="1">Belongs to the UPP synthase family.</text>
</comment>
<dbReference type="InterPro" id="IPR036424">
    <property type="entry name" value="UPP_synth-like_sf"/>
</dbReference>
<gene>
    <name evidence="3" type="ORF">Fmac_020683</name>
</gene>
<dbReference type="Pfam" id="PF01255">
    <property type="entry name" value="Prenyltransf"/>
    <property type="match status" value="1"/>
</dbReference>
<keyword evidence="4" id="KW-1185">Reference proteome</keyword>
<evidence type="ECO:0000256" key="2">
    <source>
        <dbReference type="ARBA" id="ARBA00022679"/>
    </source>
</evidence>
<reference evidence="3 4" key="1">
    <citation type="submission" date="2024-08" db="EMBL/GenBank/DDBJ databases">
        <title>Insights into the chromosomal genome structure of Flemingia macrophylla.</title>
        <authorList>
            <person name="Ding Y."/>
            <person name="Zhao Y."/>
            <person name="Bi W."/>
            <person name="Wu M."/>
            <person name="Zhao G."/>
            <person name="Gong Y."/>
            <person name="Li W."/>
            <person name="Zhang P."/>
        </authorList>
    </citation>
    <scope>NUCLEOTIDE SEQUENCE [LARGE SCALE GENOMIC DNA]</scope>
    <source>
        <strain evidence="3">DYQJB</strain>
        <tissue evidence="3">Leaf</tissue>
    </source>
</reference>
<dbReference type="InterPro" id="IPR018520">
    <property type="entry name" value="UPP_synth-like_CS"/>
</dbReference>
<dbReference type="PROSITE" id="PS01066">
    <property type="entry name" value="UPP_SYNTHASE"/>
    <property type="match status" value="1"/>
</dbReference>
<evidence type="ECO:0000256" key="1">
    <source>
        <dbReference type="ARBA" id="ARBA00005432"/>
    </source>
</evidence>
<evidence type="ECO:0000313" key="3">
    <source>
        <dbReference type="EMBL" id="KAL2327256.1"/>
    </source>
</evidence>
<evidence type="ECO:0000313" key="4">
    <source>
        <dbReference type="Proteomes" id="UP001603857"/>
    </source>
</evidence>
<dbReference type="InterPro" id="IPR001441">
    <property type="entry name" value="UPP_synth-like"/>
</dbReference>
<dbReference type="Proteomes" id="UP001603857">
    <property type="component" value="Unassembled WGS sequence"/>
</dbReference>
<sequence length="97" mass="11215">MESRVLERKIVFDHNVEKHCGDHVETKIASWNKLVGINEARKYEQGEDIKLVDIEKHMYMAVAPDPDILIRTSGEARLSNFLLWQTRPFVCTDCTLA</sequence>
<proteinExistence type="inferred from homology"/>
<dbReference type="Gene3D" id="3.40.1180.10">
    <property type="entry name" value="Decaprenyl diphosphate synthase-like"/>
    <property type="match status" value="1"/>
</dbReference>
<dbReference type="AlphaFoldDB" id="A0ABD1LUN8"/>
<accession>A0ABD1LUN8</accession>
<organism evidence="3 4">
    <name type="scientific">Flemingia macrophylla</name>
    <dbReference type="NCBI Taxonomy" id="520843"/>
    <lineage>
        <taxon>Eukaryota</taxon>
        <taxon>Viridiplantae</taxon>
        <taxon>Streptophyta</taxon>
        <taxon>Embryophyta</taxon>
        <taxon>Tracheophyta</taxon>
        <taxon>Spermatophyta</taxon>
        <taxon>Magnoliopsida</taxon>
        <taxon>eudicotyledons</taxon>
        <taxon>Gunneridae</taxon>
        <taxon>Pentapetalae</taxon>
        <taxon>rosids</taxon>
        <taxon>fabids</taxon>
        <taxon>Fabales</taxon>
        <taxon>Fabaceae</taxon>
        <taxon>Papilionoideae</taxon>
        <taxon>50 kb inversion clade</taxon>
        <taxon>NPAAA clade</taxon>
        <taxon>indigoferoid/millettioid clade</taxon>
        <taxon>Phaseoleae</taxon>
        <taxon>Flemingia</taxon>
    </lineage>
</organism>
<dbReference type="GO" id="GO:0005737">
    <property type="term" value="C:cytoplasm"/>
    <property type="evidence" value="ECO:0007669"/>
    <property type="project" value="UniProtKB-ARBA"/>
</dbReference>
<name>A0ABD1LUN8_9FABA</name>
<dbReference type="EMBL" id="JBGMDY010000007">
    <property type="protein sequence ID" value="KAL2327256.1"/>
    <property type="molecule type" value="Genomic_DNA"/>
</dbReference>
<keyword evidence="2" id="KW-0808">Transferase</keyword>
<dbReference type="PANTHER" id="PTHR10291:SF43">
    <property type="entry name" value="DEHYDRODOLICHYL DIPHOSPHATE SYNTHASE COMPLEX SUBUNIT DHDDS"/>
    <property type="match status" value="1"/>
</dbReference>
<dbReference type="SUPFAM" id="SSF64005">
    <property type="entry name" value="Undecaprenyl diphosphate synthase"/>
    <property type="match status" value="1"/>
</dbReference>
<dbReference type="GO" id="GO:0016740">
    <property type="term" value="F:transferase activity"/>
    <property type="evidence" value="ECO:0007669"/>
    <property type="project" value="UniProtKB-KW"/>
</dbReference>
<protein>
    <submittedName>
        <fullName evidence="3">Uncharacterized protein</fullName>
    </submittedName>
</protein>
<dbReference type="PANTHER" id="PTHR10291">
    <property type="entry name" value="DEHYDRODOLICHYL DIPHOSPHATE SYNTHASE FAMILY MEMBER"/>
    <property type="match status" value="1"/>
</dbReference>